<dbReference type="InterPro" id="IPR006350">
    <property type="entry name" value="Intron_endoG1"/>
</dbReference>
<name>A0A7M1RUH0_9CAUD</name>
<accession>A0A7M1RUH0</accession>
<dbReference type="EMBL" id="MT774375">
    <property type="protein sequence ID" value="QOR57988.1"/>
    <property type="molecule type" value="Genomic_DNA"/>
</dbReference>
<keyword evidence="2" id="KW-0460">Magnesium</keyword>
<dbReference type="SUPFAM" id="SSF82771">
    <property type="entry name" value="GIY-YIG endonuclease"/>
    <property type="match status" value="1"/>
</dbReference>
<dbReference type="Gene3D" id="3.40.1440.10">
    <property type="entry name" value="GIY-YIG endonuclease"/>
    <property type="match status" value="1"/>
</dbReference>
<evidence type="ECO:0000256" key="2">
    <source>
        <dbReference type="ARBA" id="ARBA00022842"/>
    </source>
</evidence>
<dbReference type="InterPro" id="IPR035901">
    <property type="entry name" value="GIY-YIG_endonuc_sf"/>
</dbReference>
<reference evidence="4 5" key="1">
    <citation type="submission" date="2020-07" db="EMBL/GenBank/DDBJ databases">
        <title>Taxonomic proposal: Crassvirales, a new order of highly abundant and diverse bacterial viruses.</title>
        <authorList>
            <person name="Shkoporov A.N."/>
            <person name="Stockdale S.R."/>
            <person name="Guerin E."/>
            <person name="Ross R.P."/>
            <person name="Hill C."/>
        </authorList>
    </citation>
    <scope>NUCLEOTIDE SEQUENCE [LARGE SCALE GENOMIC DNA]</scope>
</reference>
<dbReference type="Proteomes" id="UP000593838">
    <property type="component" value="Segment"/>
</dbReference>
<keyword evidence="5" id="KW-1185">Reference proteome</keyword>
<dbReference type="NCBIfam" id="TIGR01453">
    <property type="entry name" value="grpIintron_endo"/>
    <property type="match status" value="1"/>
</dbReference>
<dbReference type="PROSITE" id="PS50164">
    <property type="entry name" value="GIY_YIG"/>
    <property type="match status" value="1"/>
</dbReference>
<dbReference type="InterPro" id="IPR000305">
    <property type="entry name" value="GIY-YIG_endonuc"/>
</dbReference>
<comment type="cofactor">
    <cofactor evidence="1">
        <name>Mg(2+)</name>
        <dbReference type="ChEBI" id="CHEBI:18420"/>
    </cofactor>
</comment>
<organism evidence="4 5">
    <name type="scientific">uncultured phage cr50_1</name>
    <dbReference type="NCBI Taxonomy" id="2772059"/>
    <lineage>
        <taxon>Viruses</taxon>
        <taxon>Duplodnaviria</taxon>
        <taxon>Heunggongvirae</taxon>
        <taxon>Uroviricota</taxon>
        <taxon>Caudoviricetes</taxon>
        <taxon>Crassvirales</taxon>
        <taxon>Suoliviridae</taxon>
        <taxon>Boorivirinae</taxon>
        <taxon>Cohcovirus</taxon>
        <taxon>Cohcovirus hiberniae</taxon>
    </lineage>
</organism>
<feature type="domain" description="GIY-YIG" evidence="3">
    <location>
        <begin position="5"/>
        <end position="94"/>
    </location>
</feature>
<dbReference type="InterPro" id="IPR003647">
    <property type="entry name" value="Intron_nuc_1_rpt"/>
</dbReference>
<evidence type="ECO:0000313" key="5">
    <source>
        <dbReference type="Proteomes" id="UP000593838"/>
    </source>
</evidence>
<dbReference type="SUPFAM" id="SSF64496">
    <property type="entry name" value="DNA-binding domain of intron-encoded endonucleases"/>
    <property type="match status" value="1"/>
</dbReference>
<dbReference type="Gene3D" id="1.10.10.10">
    <property type="entry name" value="Winged helix-like DNA-binding domain superfamily/Winged helix DNA-binding domain"/>
    <property type="match status" value="2"/>
</dbReference>
<dbReference type="Pfam" id="PF01541">
    <property type="entry name" value="GIY-YIG"/>
    <property type="match status" value="1"/>
</dbReference>
<proteinExistence type="predicted"/>
<sequence>MKKNQLFEIYLVSNTQNNKVYIGATSQGSAKRFKQHVWKSESGSNYSFHKAIREFGTDVFEVKTLEYVNTIDEAKEREKYWIIQYRSTNPKYGYNGDCGGDIMFHTEEAKVKISAIHKGKDMSSYYRAVLQYSKEGDFIQEYPSVTHACEFTKISRASMLRALNKTLKTQSKVNPYVWFYKDEFETVPTKIDTSDMYCNKVYERKVSENFLKAGEKQRSRDNMFANTIVEQLDLQGKRIALFYSIAEASRQTGVSLRTIKEHCAGVYLNNKNIKNCTWRKIEDVANLTAEDLNVLHTQENVAMSKRAGNNTRKVALYNQDNELIKIFDTLEDASKLTNVDRSTVGKQLKRYGIRIIPNVGYLKFYKE</sequence>
<protein>
    <recommendedName>
        <fullName evidence="3">GIY-YIG domain-containing protein</fullName>
    </recommendedName>
</protein>
<evidence type="ECO:0000256" key="1">
    <source>
        <dbReference type="ARBA" id="ARBA00001946"/>
    </source>
</evidence>
<dbReference type="SMART" id="SM00465">
    <property type="entry name" value="GIYc"/>
    <property type="match status" value="1"/>
</dbReference>
<dbReference type="CDD" id="cd10443">
    <property type="entry name" value="GIY-YIG_HE_Tlr8p_PBC-V_like"/>
    <property type="match status" value="1"/>
</dbReference>
<dbReference type="GeneID" id="65128440"/>
<dbReference type="GO" id="GO:0004519">
    <property type="term" value="F:endonuclease activity"/>
    <property type="evidence" value="ECO:0007669"/>
    <property type="project" value="InterPro"/>
</dbReference>
<dbReference type="InterPro" id="IPR010896">
    <property type="entry name" value="NUMOD1"/>
</dbReference>
<evidence type="ECO:0000313" key="4">
    <source>
        <dbReference type="EMBL" id="QOR57988.1"/>
    </source>
</evidence>
<evidence type="ECO:0000259" key="3">
    <source>
        <dbReference type="PROSITE" id="PS50164"/>
    </source>
</evidence>
<dbReference type="KEGG" id="vg:65128440"/>
<dbReference type="InterPro" id="IPR036388">
    <property type="entry name" value="WH-like_DNA-bd_sf"/>
</dbReference>
<dbReference type="Pfam" id="PF07453">
    <property type="entry name" value="NUMOD1"/>
    <property type="match status" value="3"/>
</dbReference>
<dbReference type="RefSeq" id="YP_010110146.1">
    <property type="nucleotide sequence ID" value="NC_055868.1"/>
</dbReference>
<dbReference type="SMART" id="SM00497">
    <property type="entry name" value="IENR1"/>
    <property type="match status" value="3"/>
</dbReference>